<dbReference type="EMBL" id="UOFV01000154">
    <property type="protein sequence ID" value="VAW98891.1"/>
    <property type="molecule type" value="Genomic_DNA"/>
</dbReference>
<dbReference type="Gene3D" id="3.40.190.10">
    <property type="entry name" value="Periplasmic binding protein-like II"/>
    <property type="match status" value="2"/>
</dbReference>
<dbReference type="Pfam" id="PF12974">
    <property type="entry name" value="Phosphonate-bd"/>
    <property type="match status" value="1"/>
</dbReference>
<protein>
    <recommendedName>
        <fullName evidence="2">ABC transporter, substrate-binding protein (Cluster 12, methionine/phosphonates)</fullName>
    </recommendedName>
</protein>
<organism evidence="1">
    <name type="scientific">hydrothermal vent metagenome</name>
    <dbReference type="NCBI Taxonomy" id="652676"/>
    <lineage>
        <taxon>unclassified sequences</taxon>
        <taxon>metagenomes</taxon>
        <taxon>ecological metagenomes</taxon>
    </lineage>
</organism>
<dbReference type="AlphaFoldDB" id="A0A3B1A494"/>
<reference evidence="1" key="1">
    <citation type="submission" date="2018-06" db="EMBL/GenBank/DDBJ databases">
        <authorList>
            <person name="Zhirakovskaya E."/>
        </authorList>
    </citation>
    <scope>NUCLEOTIDE SEQUENCE</scope>
</reference>
<dbReference type="PANTHER" id="PTHR30024">
    <property type="entry name" value="ALIPHATIC SULFONATES-BINDING PROTEIN-RELATED"/>
    <property type="match status" value="1"/>
</dbReference>
<sequence length="305" mass="33275">MTLANQQPIQGILFIVLTLLLLPIDSARAEQTQTPPAQPNQKTNSSDTLYFGLLPYLSTTALIKTWQPFANLIEKTLHKKVIIKTAPDFRSFIQRTAEGRYDLLMTAPHFAALAVKTHGYRIIAGHDHDLAGDIVVAKTATFQSINDLRGKTVATPDPLAAVSLLAELTLRQYGLTPNKDIHIKTTASHNTALVDVAEGRAAAAVTVGGLYRRLNASNRFGQLRKLATTDKIPHIMYIANPSFSEDDILKLQKALINPAPGSPAAKAIGLLKKQFHGGDISIVSPQKLNRLTPLLSILETKIKQE</sequence>
<accession>A0A3B1A494</accession>
<gene>
    <name evidence="1" type="ORF">MNBD_GAMMA19-2022</name>
</gene>
<dbReference type="PANTHER" id="PTHR30024:SF17">
    <property type="entry name" value="SOLUTE-BINDING PROTEIN FAMILY 3_N-TERMINAL DOMAIN-CONTAINING PROTEIN"/>
    <property type="match status" value="1"/>
</dbReference>
<evidence type="ECO:0000313" key="1">
    <source>
        <dbReference type="EMBL" id="VAW98891.1"/>
    </source>
</evidence>
<name>A0A3B1A494_9ZZZZ</name>
<dbReference type="SUPFAM" id="SSF53850">
    <property type="entry name" value="Periplasmic binding protein-like II"/>
    <property type="match status" value="1"/>
</dbReference>
<proteinExistence type="predicted"/>
<evidence type="ECO:0008006" key="2">
    <source>
        <dbReference type="Google" id="ProtNLM"/>
    </source>
</evidence>